<sequence length="860" mass="97195">MKKRFLKASSLLLTTSLGATFAWYQIPSSDVNSGQLKKQIKEQAASFVTTNNEAYNDIKKAHEEPTEVSIANTNTSTKVDNSKDGANNDISKKITNNVVTMDGDGNTITTNSIEKALADADQDLGKYTLNPGESKLQTFKKTYQANRNIVIVLDPGHDATHGGTSAGGMAEADINFDIAVACRDELRKYSGVTVYMTRNSASCPHPGTSSGDDNYQRVVYAKSVGATAYIALHCNMSSNAGANGAEVYAPNYGLNSTIGQIGHALSQAAVNELAKLGLHNGGVRTRNSENGTKYADGSIADYYGVIKNSKLNGFPGIIIEHGYQSNAYDMGNFLGPKSGRTRLGIADATAIAKYYGLTKGLSYEGVNMKPVFDKEYYANKYPDLKKAFGNDEMALYRHFIDNGMNERRQASANFDVKSYYNEYSDLRGEFGKDWSKYYKHFAEFGSKEGRHGTGCTSLKGFVTKYKGKDYSKVYDGSYYVEHNADLKGAFGTDEFKLIEHFVNNGMREGRRANENFDVKSYKNANSDLRDSFGNDFVKYFDHYMTMGYKENRVAVNCNEVVRITSFDGKDYSKVYNYNYYMDKYPDLKNYFKDDDYKALEHFVKFGINEKRQAIANFDIKSYINANSDLRAAYRNDFKAYVNHYISMGFRENRTTTNCDKIYNPVTTYKGVDYSKVYNYEDYIAFYEDIRKAFDCDDYGALEHFVRFGMNEKRKASSTFDVVSYKNANSDLRAAFKNDMKKYYEHYMLMGYRENRTTTNCSEVKNPVTTYKGVDYSDVYDYNYYVNNNCDIKNAFGGDDALTLEHFVKCGMREGRQASATFNVKAYANNYSDLRAAFGNDLTRYYMHYINNGKYENRKGV</sequence>
<dbReference type="EMBL" id="FOGW01000004">
    <property type="protein sequence ID" value="SER41132.1"/>
    <property type="molecule type" value="Genomic_DNA"/>
</dbReference>
<dbReference type="GO" id="GO:0009253">
    <property type="term" value="P:peptidoglycan catabolic process"/>
    <property type="evidence" value="ECO:0007669"/>
    <property type="project" value="InterPro"/>
</dbReference>
<dbReference type="RefSeq" id="WP_074730262.1">
    <property type="nucleotide sequence ID" value="NZ_FOGW01000004.1"/>
</dbReference>
<dbReference type="AlphaFoldDB" id="A0A1H9NYW9"/>
<evidence type="ECO:0000256" key="3">
    <source>
        <dbReference type="SAM" id="SignalP"/>
    </source>
</evidence>
<dbReference type="InterPro" id="IPR050695">
    <property type="entry name" value="N-acetylmuramoyl_amidase_3"/>
</dbReference>
<feature type="region of interest" description="Disordered" evidence="2">
    <location>
        <begin position="71"/>
        <end position="90"/>
    </location>
</feature>
<organism evidence="5 6">
    <name type="scientific">Lachnobacterium bovis</name>
    <dbReference type="NCBI Taxonomy" id="140626"/>
    <lineage>
        <taxon>Bacteria</taxon>
        <taxon>Bacillati</taxon>
        <taxon>Bacillota</taxon>
        <taxon>Clostridia</taxon>
        <taxon>Lachnospirales</taxon>
        <taxon>Lachnospiraceae</taxon>
        <taxon>Lachnobacterium</taxon>
    </lineage>
</organism>
<evidence type="ECO:0000259" key="4">
    <source>
        <dbReference type="SMART" id="SM00646"/>
    </source>
</evidence>
<evidence type="ECO:0000256" key="2">
    <source>
        <dbReference type="SAM" id="MobiDB-lite"/>
    </source>
</evidence>
<protein>
    <submittedName>
        <fullName evidence="5">N-acetylmuramoyl-L-alanine amidase</fullName>
    </submittedName>
</protein>
<feature type="domain" description="MurNAc-LAA" evidence="4">
    <location>
        <begin position="218"/>
        <end position="352"/>
    </location>
</feature>
<name>A0A1H9NYW9_9FIRM</name>
<evidence type="ECO:0000256" key="1">
    <source>
        <dbReference type="ARBA" id="ARBA00022801"/>
    </source>
</evidence>
<dbReference type="Gene3D" id="3.40.630.40">
    <property type="entry name" value="Zn-dependent exopeptidases"/>
    <property type="match status" value="1"/>
</dbReference>
<dbReference type="Pfam" id="PF01520">
    <property type="entry name" value="Amidase_3"/>
    <property type="match status" value="1"/>
</dbReference>
<dbReference type="GO" id="GO:0008745">
    <property type="term" value="F:N-acetylmuramoyl-L-alanine amidase activity"/>
    <property type="evidence" value="ECO:0007669"/>
    <property type="project" value="InterPro"/>
</dbReference>
<dbReference type="Proteomes" id="UP000182471">
    <property type="component" value="Unassembled WGS sequence"/>
</dbReference>
<feature type="signal peptide" evidence="3">
    <location>
        <begin position="1"/>
        <end position="24"/>
    </location>
</feature>
<keyword evidence="1" id="KW-0378">Hydrolase</keyword>
<evidence type="ECO:0000313" key="6">
    <source>
        <dbReference type="Proteomes" id="UP000182471"/>
    </source>
</evidence>
<dbReference type="InterPro" id="IPR002508">
    <property type="entry name" value="MurNAc-LAA_cat"/>
</dbReference>
<feature type="chain" id="PRO_5010343842" evidence="3">
    <location>
        <begin position="25"/>
        <end position="860"/>
    </location>
</feature>
<dbReference type="SUPFAM" id="SSF53187">
    <property type="entry name" value="Zn-dependent exopeptidases"/>
    <property type="match status" value="1"/>
</dbReference>
<gene>
    <name evidence="5" type="ORF">SAMN02910429_00014</name>
</gene>
<dbReference type="CDD" id="cd02696">
    <property type="entry name" value="MurNAc-LAA"/>
    <property type="match status" value="1"/>
</dbReference>
<keyword evidence="3" id="KW-0732">Signal</keyword>
<dbReference type="PANTHER" id="PTHR30404">
    <property type="entry name" value="N-ACETYLMURAMOYL-L-ALANINE AMIDASE"/>
    <property type="match status" value="1"/>
</dbReference>
<dbReference type="SMART" id="SM00646">
    <property type="entry name" value="Ami_3"/>
    <property type="match status" value="1"/>
</dbReference>
<evidence type="ECO:0000313" key="5">
    <source>
        <dbReference type="EMBL" id="SER41132.1"/>
    </source>
</evidence>
<proteinExistence type="predicted"/>
<dbReference type="PANTHER" id="PTHR30404:SF0">
    <property type="entry name" value="N-ACETYLMURAMOYL-L-ALANINE AMIDASE AMIC"/>
    <property type="match status" value="1"/>
</dbReference>
<keyword evidence="6" id="KW-1185">Reference proteome</keyword>
<dbReference type="GO" id="GO:0030288">
    <property type="term" value="C:outer membrane-bounded periplasmic space"/>
    <property type="evidence" value="ECO:0007669"/>
    <property type="project" value="TreeGrafter"/>
</dbReference>
<accession>A0A1H9NYW9</accession>
<reference evidence="6" key="1">
    <citation type="submission" date="2016-10" db="EMBL/GenBank/DDBJ databases">
        <authorList>
            <person name="Varghese N."/>
            <person name="Submissions S."/>
        </authorList>
    </citation>
    <scope>NUCLEOTIDE SEQUENCE [LARGE SCALE GENOMIC DNA]</scope>
    <source>
        <strain evidence="6">S1b</strain>
    </source>
</reference>